<reference evidence="1" key="1">
    <citation type="submission" date="2016-11" db="EMBL/GenBank/DDBJ databases">
        <title>The genome of Nicotiana attenuata.</title>
        <authorList>
            <person name="Xu S."/>
            <person name="Brockmoeller T."/>
            <person name="Gaquerel E."/>
            <person name="Navarro A."/>
            <person name="Kuhl H."/>
            <person name="Gase K."/>
            <person name="Ling Z."/>
            <person name="Zhou W."/>
            <person name="Kreitzer C."/>
            <person name="Stanke M."/>
            <person name="Tang H."/>
            <person name="Lyons E."/>
            <person name="Pandey P."/>
            <person name="Pandey S.P."/>
            <person name="Timmermann B."/>
            <person name="Baldwin I.T."/>
        </authorList>
    </citation>
    <scope>NUCLEOTIDE SEQUENCE [LARGE SCALE GENOMIC DNA]</scope>
    <source>
        <strain evidence="1">UT</strain>
    </source>
</reference>
<name>A0A1J6KL36_NICAT</name>
<dbReference type="AlphaFoldDB" id="A0A1J6KL36"/>
<dbReference type="EMBL" id="MJEQ01003642">
    <property type="protein sequence ID" value="OIT22495.1"/>
    <property type="molecule type" value="Genomic_DNA"/>
</dbReference>
<dbReference type="SUPFAM" id="SSF56672">
    <property type="entry name" value="DNA/RNA polymerases"/>
    <property type="match status" value="1"/>
</dbReference>
<gene>
    <name evidence="1" type="ORF">A4A49_54001</name>
</gene>
<dbReference type="Gramene" id="OIT22495">
    <property type="protein sequence ID" value="OIT22495"/>
    <property type="gene ID" value="A4A49_54001"/>
</dbReference>
<dbReference type="Proteomes" id="UP000187609">
    <property type="component" value="Unassembled WGS sequence"/>
</dbReference>
<comment type="caution">
    <text evidence="1">The sequence shown here is derived from an EMBL/GenBank/DDBJ whole genome shotgun (WGS) entry which is preliminary data.</text>
</comment>
<evidence type="ECO:0000313" key="1">
    <source>
        <dbReference type="EMBL" id="OIT22495.1"/>
    </source>
</evidence>
<protein>
    <submittedName>
        <fullName evidence="1">Uncharacterized protein</fullName>
    </submittedName>
</protein>
<proteinExistence type="predicted"/>
<organism evidence="1 2">
    <name type="scientific">Nicotiana attenuata</name>
    <name type="common">Coyote tobacco</name>
    <dbReference type="NCBI Taxonomy" id="49451"/>
    <lineage>
        <taxon>Eukaryota</taxon>
        <taxon>Viridiplantae</taxon>
        <taxon>Streptophyta</taxon>
        <taxon>Embryophyta</taxon>
        <taxon>Tracheophyta</taxon>
        <taxon>Spermatophyta</taxon>
        <taxon>Magnoliopsida</taxon>
        <taxon>eudicotyledons</taxon>
        <taxon>Gunneridae</taxon>
        <taxon>Pentapetalae</taxon>
        <taxon>asterids</taxon>
        <taxon>lamiids</taxon>
        <taxon>Solanales</taxon>
        <taxon>Solanaceae</taxon>
        <taxon>Nicotianoideae</taxon>
        <taxon>Nicotianeae</taxon>
        <taxon>Nicotiana</taxon>
    </lineage>
</organism>
<sequence length="92" mass="10275">MSPVANSRKPEDIPVSIQKVLTDYSTLFQEPKHLPPSRGVFDHHIPLVEGSGPEMMAQRIIQYSSSSYASPVVLVGKKMVHVDSVWTIELQM</sequence>
<accession>A0A1J6KL36</accession>
<keyword evidence="2" id="KW-1185">Reference proteome</keyword>
<dbReference type="InterPro" id="IPR043502">
    <property type="entry name" value="DNA/RNA_pol_sf"/>
</dbReference>
<evidence type="ECO:0000313" key="2">
    <source>
        <dbReference type="Proteomes" id="UP000187609"/>
    </source>
</evidence>